<dbReference type="InterPro" id="IPR002078">
    <property type="entry name" value="Sigma_54_int"/>
</dbReference>
<proteinExistence type="predicted"/>
<dbReference type="PROSITE" id="PS50045">
    <property type="entry name" value="SIGMA54_INTERACT_4"/>
    <property type="match status" value="1"/>
</dbReference>
<dbReference type="InterPro" id="IPR025944">
    <property type="entry name" value="Sigma_54_int_dom_CS"/>
</dbReference>
<dbReference type="EMBL" id="FONT01000002">
    <property type="protein sequence ID" value="SFE53325.1"/>
    <property type="molecule type" value="Genomic_DNA"/>
</dbReference>
<dbReference type="Gene3D" id="3.30.450.20">
    <property type="entry name" value="PAS domain"/>
    <property type="match status" value="1"/>
</dbReference>
<dbReference type="GO" id="GO:0003677">
    <property type="term" value="F:DNA binding"/>
    <property type="evidence" value="ECO:0007669"/>
    <property type="project" value="UniProtKB-KW"/>
</dbReference>
<dbReference type="InterPro" id="IPR036388">
    <property type="entry name" value="WH-like_DNA-bd_sf"/>
</dbReference>
<dbReference type="GO" id="GO:0005524">
    <property type="term" value="F:ATP binding"/>
    <property type="evidence" value="ECO:0007669"/>
    <property type="project" value="UniProtKB-KW"/>
</dbReference>
<dbReference type="PROSITE" id="PS00676">
    <property type="entry name" value="SIGMA54_INTERACT_2"/>
    <property type="match status" value="1"/>
</dbReference>
<keyword evidence="5" id="KW-0804">Transcription</keyword>
<dbReference type="InterPro" id="IPR053843">
    <property type="entry name" value="DnaD_N"/>
</dbReference>
<dbReference type="PROSITE" id="PS00675">
    <property type="entry name" value="SIGMA54_INTERACT_1"/>
    <property type="match status" value="1"/>
</dbReference>
<dbReference type="InterPro" id="IPR027417">
    <property type="entry name" value="P-loop_NTPase"/>
</dbReference>
<evidence type="ECO:0000256" key="2">
    <source>
        <dbReference type="ARBA" id="ARBA00022840"/>
    </source>
</evidence>
<dbReference type="InterPro" id="IPR025943">
    <property type="entry name" value="Sigma_54_int_dom_ATP-bd_2"/>
</dbReference>
<dbReference type="Pfam" id="PF13426">
    <property type="entry name" value="PAS_9"/>
    <property type="match status" value="1"/>
</dbReference>
<reference evidence="8 9" key="1">
    <citation type="submission" date="2016-10" db="EMBL/GenBank/DDBJ databases">
        <authorList>
            <person name="de Groot N.N."/>
        </authorList>
    </citation>
    <scope>NUCLEOTIDE SEQUENCE [LARGE SCALE GENOMIC DNA]</scope>
    <source>
        <strain evidence="8 9">DSM 23995</strain>
    </source>
</reference>
<dbReference type="PROSITE" id="PS50113">
    <property type="entry name" value="PAC"/>
    <property type="match status" value="1"/>
</dbReference>
<dbReference type="Gene3D" id="3.40.50.300">
    <property type="entry name" value="P-loop containing nucleotide triphosphate hydrolases"/>
    <property type="match status" value="1"/>
</dbReference>
<dbReference type="InterPro" id="IPR000014">
    <property type="entry name" value="PAS"/>
</dbReference>
<dbReference type="RefSeq" id="WP_091658405.1">
    <property type="nucleotide sequence ID" value="NZ_FONT01000002.1"/>
</dbReference>
<keyword evidence="1" id="KW-0547">Nucleotide-binding</keyword>
<dbReference type="Pfam" id="PF21984">
    <property type="entry name" value="DnaD_N"/>
    <property type="match status" value="1"/>
</dbReference>
<dbReference type="SUPFAM" id="SSF52540">
    <property type="entry name" value="P-loop containing nucleoside triphosphate hydrolases"/>
    <property type="match status" value="1"/>
</dbReference>
<feature type="domain" description="Sigma-54 factor interaction" evidence="6">
    <location>
        <begin position="220"/>
        <end position="449"/>
    </location>
</feature>
<organism evidence="8 9">
    <name type="scientific">Alteribacillus iranensis</name>
    <dbReference type="NCBI Taxonomy" id="930128"/>
    <lineage>
        <taxon>Bacteria</taxon>
        <taxon>Bacillati</taxon>
        <taxon>Bacillota</taxon>
        <taxon>Bacilli</taxon>
        <taxon>Bacillales</taxon>
        <taxon>Bacillaceae</taxon>
        <taxon>Alteribacillus</taxon>
    </lineage>
</organism>
<keyword evidence="3" id="KW-0805">Transcription regulation</keyword>
<accession>A0A1I2BB03</accession>
<dbReference type="Pfam" id="PF00158">
    <property type="entry name" value="Sigma54_activat"/>
    <property type="match status" value="1"/>
</dbReference>
<evidence type="ECO:0000256" key="1">
    <source>
        <dbReference type="ARBA" id="ARBA00022741"/>
    </source>
</evidence>
<dbReference type="InterPro" id="IPR000700">
    <property type="entry name" value="PAS-assoc_C"/>
</dbReference>
<dbReference type="AlphaFoldDB" id="A0A1I2BB03"/>
<dbReference type="Gene3D" id="1.10.10.10">
    <property type="entry name" value="Winged helix-like DNA-binding domain superfamily/Winged helix DNA-binding domain"/>
    <property type="match status" value="1"/>
</dbReference>
<evidence type="ECO:0000256" key="4">
    <source>
        <dbReference type="ARBA" id="ARBA00023125"/>
    </source>
</evidence>
<dbReference type="InterPro" id="IPR003593">
    <property type="entry name" value="AAA+_ATPase"/>
</dbReference>
<evidence type="ECO:0000259" key="6">
    <source>
        <dbReference type="PROSITE" id="PS50045"/>
    </source>
</evidence>
<dbReference type="OrthoDB" id="2974364at2"/>
<evidence type="ECO:0000259" key="7">
    <source>
        <dbReference type="PROSITE" id="PS50113"/>
    </source>
</evidence>
<dbReference type="CDD" id="cd00009">
    <property type="entry name" value="AAA"/>
    <property type="match status" value="1"/>
</dbReference>
<gene>
    <name evidence="8" type="ORF">SAMN05192532_102196</name>
</gene>
<dbReference type="Proteomes" id="UP000199516">
    <property type="component" value="Unassembled WGS sequence"/>
</dbReference>
<evidence type="ECO:0000313" key="9">
    <source>
        <dbReference type="Proteomes" id="UP000199516"/>
    </source>
</evidence>
<evidence type="ECO:0000256" key="3">
    <source>
        <dbReference type="ARBA" id="ARBA00023015"/>
    </source>
</evidence>
<dbReference type="Gene3D" id="1.10.8.60">
    <property type="match status" value="1"/>
</dbReference>
<dbReference type="InterPro" id="IPR035965">
    <property type="entry name" value="PAS-like_dom_sf"/>
</dbReference>
<keyword evidence="4 8" id="KW-0238">DNA-binding</keyword>
<evidence type="ECO:0000313" key="8">
    <source>
        <dbReference type="EMBL" id="SFE53325.1"/>
    </source>
</evidence>
<keyword evidence="2" id="KW-0067">ATP-binding</keyword>
<protein>
    <submittedName>
        <fullName evidence="8">Transcriptional regulator containing PAS, AAA-type ATPase, and DNA-binding Fis domains</fullName>
    </submittedName>
</protein>
<dbReference type="Pfam" id="PF25601">
    <property type="entry name" value="AAA_lid_14"/>
    <property type="match status" value="1"/>
</dbReference>
<dbReference type="PANTHER" id="PTHR32071">
    <property type="entry name" value="TRANSCRIPTIONAL REGULATORY PROTEIN"/>
    <property type="match status" value="1"/>
</dbReference>
<dbReference type="PROSITE" id="PS00688">
    <property type="entry name" value="SIGMA54_INTERACT_3"/>
    <property type="match status" value="1"/>
</dbReference>
<keyword evidence="9" id="KW-1185">Reference proteome</keyword>
<dbReference type="PANTHER" id="PTHR32071:SF57">
    <property type="entry name" value="C4-DICARBOXYLATE TRANSPORT TRANSCRIPTIONAL REGULATORY PROTEIN DCTD"/>
    <property type="match status" value="1"/>
</dbReference>
<name>A0A1I2BB03_9BACI</name>
<dbReference type="SMART" id="SM00382">
    <property type="entry name" value="AAA"/>
    <property type="match status" value="1"/>
</dbReference>
<sequence length="585" mass="66555">MESQFDVSIVRKALESLGIEMKIDEIDDNTNDIHHPIRNDGSHITQSASFQSDNKVYLVQISLLEERAMPLLQQSKAFQDMELDLQTILETCREVIFVSDKSGRALRVSDSWKDLFFAEGEDFIEKGVLKVEEEGIINPSSTRLVMEQGEQVQIVQETKNGRTLMVTGIPIKDEDEAIKRIVSISEDITEVHSLKKKLSDEKVKNKRLNELLYDKTMPSFVFNSEVMNTVMWTVFKIAPVDSTVLITGESGVGKEVIAEYIHKWSERVEQPFVKINCGSIPENLLESELFGYVRGAFTGASGEGKQGLFEAADGGTIFLDEIGEMPAALQVKLLRVLQEQEVIRIGSTSPISIDVRVIAATNRNLEAEIKEGNFRKDLFYRLNVVPIFIPPLRDRLEDLLQLVLHFTDVFNRKFNSSKVFSPESNNRFYHYGWPGNIRELQNIVERTMVMAETNYIEPKHLPDFLQTVTTEKGEEFPPLSKSEPSVSAGMATPSIYNQLARHYRELGITHGEWGLISVLFTCESDGWTFYVTEGELSQYLRCGTRQVRKLITSLKKKGYLQVTQQWKKKGYDLKPLISSVEEFLN</sequence>
<dbReference type="InterPro" id="IPR058031">
    <property type="entry name" value="AAA_lid_NorR"/>
</dbReference>
<dbReference type="STRING" id="930128.SAMN05192532_102196"/>
<evidence type="ECO:0000256" key="5">
    <source>
        <dbReference type="ARBA" id="ARBA00023163"/>
    </source>
</evidence>
<dbReference type="InterPro" id="IPR025662">
    <property type="entry name" value="Sigma_54_int_dom_ATP-bd_1"/>
</dbReference>
<dbReference type="FunFam" id="3.40.50.300:FF:000006">
    <property type="entry name" value="DNA-binding transcriptional regulator NtrC"/>
    <property type="match status" value="1"/>
</dbReference>
<feature type="domain" description="PAC" evidence="7">
    <location>
        <begin position="148"/>
        <end position="200"/>
    </location>
</feature>
<dbReference type="SUPFAM" id="SSF55785">
    <property type="entry name" value="PYP-like sensor domain (PAS domain)"/>
    <property type="match status" value="1"/>
</dbReference>
<dbReference type="GO" id="GO:0006355">
    <property type="term" value="P:regulation of DNA-templated transcription"/>
    <property type="evidence" value="ECO:0007669"/>
    <property type="project" value="InterPro"/>
</dbReference>